<name>A0ABP5B269_9ACTN</name>
<reference evidence="2" key="1">
    <citation type="journal article" date="2019" name="Int. J. Syst. Evol. Microbiol.">
        <title>The Global Catalogue of Microorganisms (GCM) 10K type strain sequencing project: providing services to taxonomists for standard genome sequencing and annotation.</title>
        <authorList>
            <consortium name="The Broad Institute Genomics Platform"/>
            <consortium name="The Broad Institute Genome Sequencing Center for Infectious Disease"/>
            <person name="Wu L."/>
            <person name="Ma J."/>
        </authorList>
    </citation>
    <scope>NUCLEOTIDE SEQUENCE [LARGE SCALE GENOMIC DNA]</scope>
    <source>
        <strain evidence="2">JCM 13581</strain>
    </source>
</reference>
<evidence type="ECO:0000313" key="1">
    <source>
        <dbReference type="EMBL" id="GAA1927402.1"/>
    </source>
</evidence>
<dbReference type="Proteomes" id="UP001501303">
    <property type="component" value="Unassembled WGS sequence"/>
</dbReference>
<keyword evidence="2" id="KW-1185">Reference proteome</keyword>
<protein>
    <submittedName>
        <fullName evidence="1">Uncharacterized protein</fullName>
    </submittedName>
</protein>
<dbReference type="EMBL" id="BAAAMJ010000046">
    <property type="protein sequence ID" value="GAA1927402.1"/>
    <property type="molecule type" value="Genomic_DNA"/>
</dbReference>
<organism evidence="1 2">
    <name type="scientific">Streptomyces sodiiphilus</name>
    <dbReference type="NCBI Taxonomy" id="226217"/>
    <lineage>
        <taxon>Bacteria</taxon>
        <taxon>Bacillati</taxon>
        <taxon>Actinomycetota</taxon>
        <taxon>Actinomycetes</taxon>
        <taxon>Kitasatosporales</taxon>
        <taxon>Streptomycetaceae</taxon>
        <taxon>Streptomyces</taxon>
    </lineage>
</organism>
<accession>A0ABP5B269</accession>
<proteinExistence type="predicted"/>
<comment type="caution">
    <text evidence="1">The sequence shown here is derived from an EMBL/GenBank/DDBJ whole genome shotgun (WGS) entry which is preliminary data.</text>
</comment>
<gene>
    <name evidence="1" type="ORF">GCM10009716_39290</name>
</gene>
<evidence type="ECO:0000313" key="2">
    <source>
        <dbReference type="Proteomes" id="UP001501303"/>
    </source>
</evidence>
<sequence length="71" mass="7849">MRCVSRRSASTFPCVPLGNCPASAVAMEPTRSKRCETATTEIYIQRLDVHRIYQELYESAGRNSGLAVVEA</sequence>